<dbReference type="RefSeq" id="XP_056480396.1">
    <property type="nucleotide sequence ID" value="XM_056613172.1"/>
</dbReference>
<feature type="compositionally biased region" description="Acidic residues" evidence="1">
    <location>
        <begin position="581"/>
        <end position="597"/>
    </location>
</feature>
<dbReference type="GO" id="GO:1990498">
    <property type="term" value="C:mitotic spindle microtubule"/>
    <property type="evidence" value="ECO:0007669"/>
    <property type="project" value="TreeGrafter"/>
</dbReference>
<dbReference type="PANTHER" id="PTHR16151">
    <property type="entry name" value="HAUS AUGMIN-LIKE COMPLEX SUBUNIT 6"/>
    <property type="match status" value="1"/>
</dbReference>
<comment type="caution">
    <text evidence="3">The sequence shown here is derived from an EMBL/GenBank/DDBJ whole genome shotgun (WGS) entry which is preliminary data.</text>
</comment>
<dbReference type="AlphaFoldDB" id="A0A9W9G649"/>
<evidence type="ECO:0000313" key="3">
    <source>
        <dbReference type="EMBL" id="KAJ5112623.1"/>
    </source>
</evidence>
<dbReference type="EMBL" id="JAPQKI010000001">
    <property type="protein sequence ID" value="KAJ5112623.1"/>
    <property type="molecule type" value="Genomic_DNA"/>
</dbReference>
<name>A0A9W9G649_9EURO</name>
<keyword evidence="4" id="KW-1185">Reference proteome</keyword>
<dbReference type="GO" id="GO:0051225">
    <property type="term" value="P:spindle assembly"/>
    <property type="evidence" value="ECO:0007669"/>
    <property type="project" value="InterPro"/>
</dbReference>
<dbReference type="InterPro" id="IPR026797">
    <property type="entry name" value="HAUS_6"/>
</dbReference>
<gene>
    <name evidence="3" type="ORF">N7532_000668</name>
</gene>
<reference evidence="3" key="2">
    <citation type="journal article" date="2023" name="IMA Fungus">
        <title>Comparative genomic study of the Penicillium genus elucidates a diverse pangenome and 15 lateral gene transfer events.</title>
        <authorList>
            <person name="Petersen C."/>
            <person name="Sorensen T."/>
            <person name="Nielsen M.R."/>
            <person name="Sondergaard T.E."/>
            <person name="Sorensen J.L."/>
            <person name="Fitzpatrick D.A."/>
            <person name="Frisvad J.C."/>
            <person name="Nielsen K.L."/>
        </authorList>
    </citation>
    <scope>NUCLEOTIDE SEQUENCE</scope>
    <source>
        <strain evidence="3">IBT 30761</strain>
    </source>
</reference>
<dbReference type="GeneID" id="81352151"/>
<accession>A0A9W9G649</accession>
<evidence type="ECO:0000313" key="4">
    <source>
        <dbReference type="Proteomes" id="UP001149074"/>
    </source>
</evidence>
<dbReference type="OrthoDB" id="5575722at2759"/>
<feature type="compositionally biased region" description="Polar residues" evidence="1">
    <location>
        <begin position="416"/>
        <end position="442"/>
    </location>
</feature>
<feature type="domain" description="HAUS augmin-like complex subunit 6 N-terminal" evidence="2">
    <location>
        <begin position="22"/>
        <end position="221"/>
    </location>
</feature>
<dbReference type="GO" id="GO:0008017">
    <property type="term" value="F:microtubule binding"/>
    <property type="evidence" value="ECO:0007669"/>
    <property type="project" value="TreeGrafter"/>
</dbReference>
<dbReference type="GO" id="GO:0070652">
    <property type="term" value="C:HAUS complex"/>
    <property type="evidence" value="ECO:0007669"/>
    <property type="project" value="InterPro"/>
</dbReference>
<organism evidence="3 4">
    <name type="scientific">Penicillium argentinense</name>
    <dbReference type="NCBI Taxonomy" id="1131581"/>
    <lineage>
        <taxon>Eukaryota</taxon>
        <taxon>Fungi</taxon>
        <taxon>Dikarya</taxon>
        <taxon>Ascomycota</taxon>
        <taxon>Pezizomycotina</taxon>
        <taxon>Eurotiomycetes</taxon>
        <taxon>Eurotiomycetidae</taxon>
        <taxon>Eurotiales</taxon>
        <taxon>Aspergillaceae</taxon>
        <taxon>Penicillium</taxon>
    </lineage>
</organism>
<sequence>MASRPARPKPLDWAAPTNLVVFIRNLKLLHLDQREDWPDITLCALSPSSQNQRQRIRVIEWALYHLFMLWDPEYTQNKLRPFFPPLEPLQSVNLRAALFRSLGELKKNGDLGRETILRKTMLDDCKGEKFDELLAVFSTTVLRKLVAVSASDMLWNPAMNLATATAITPTDYQNLLPLILAHQVSLGAARARQAKVHETYEQFSQLLDDKMVELTERATIEPGKDSNNSQVDSAGLTREVKENWLGSEEWAAALLDGGSHSSTDAFLELPFSQAWVRAKKSSVNGLSGGVESDLVIDLEARILRLRSRLRKWHEYNDSLRNQRGVDAAGSGIMSAEPRLQFRDHQAMTVASISKIVRQPGDRGRSLKEADQSFLSSVNEAISRINGKSGIRSAQPRESRTTSPSTALPEEIGHRSNPPSTLENADVTQPRSTNLDPPEIQTSFHEENHPSSPPIVRLSPDQNSTEDLDLDHESNHEPLKQQPSQNYTLAERTRKSMSLIPPLPSHENPRPRRRGSRPSFPVNQFETPRKVSQPGSNHSRASTPHDQLFEEDADYASVFKSRPRIAQSPISSPAVHVSPSFGDDEEFNLEVDETELEGIDSPSGASRVRRF</sequence>
<dbReference type="Pfam" id="PF14661">
    <property type="entry name" value="HAUS6_N"/>
    <property type="match status" value="1"/>
</dbReference>
<reference evidence="3" key="1">
    <citation type="submission" date="2022-11" db="EMBL/GenBank/DDBJ databases">
        <authorList>
            <person name="Petersen C."/>
        </authorList>
    </citation>
    <scope>NUCLEOTIDE SEQUENCE</scope>
    <source>
        <strain evidence="3">IBT 30761</strain>
    </source>
</reference>
<feature type="region of interest" description="Disordered" evidence="1">
    <location>
        <begin position="562"/>
        <end position="610"/>
    </location>
</feature>
<dbReference type="InterPro" id="IPR028163">
    <property type="entry name" value="HAUS_6_N"/>
</dbReference>
<dbReference type="PANTHER" id="PTHR16151:SF2">
    <property type="entry name" value="HAUS AUGMIN-LIKE COMPLEX SUBUNIT 6"/>
    <property type="match status" value="1"/>
</dbReference>
<proteinExistence type="predicted"/>
<dbReference type="Proteomes" id="UP001149074">
    <property type="component" value="Unassembled WGS sequence"/>
</dbReference>
<evidence type="ECO:0000259" key="2">
    <source>
        <dbReference type="Pfam" id="PF14661"/>
    </source>
</evidence>
<evidence type="ECO:0000256" key="1">
    <source>
        <dbReference type="SAM" id="MobiDB-lite"/>
    </source>
</evidence>
<feature type="region of interest" description="Disordered" evidence="1">
    <location>
        <begin position="385"/>
        <end position="547"/>
    </location>
</feature>
<protein>
    <recommendedName>
        <fullName evidence="2">HAUS augmin-like complex subunit 6 N-terminal domain-containing protein</fullName>
    </recommendedName>
</protein>
<feature type="compositionally biased region" description="Polar residues" evidence="1">
    <location>
        <begin position="532"/>
        <end position="544"/>
    </location>
</feature>